<dbReference type="OrthoDB" id="10038475at2759"/>
<comment type="caution">
    <text evidence="3">The sequence shown here is derived from an EMBL/GenBank/DDBJ whole genome shotgun (WGS) entry which is preliminary data.</text>
</comment>
<evidence type="ECO:0000313" key="3">
    <source>
        <dbReference type="EMBL" id="KAA8494964.1"/>
    </source>
</evidence>
<evidence type="ECO:0000256" key="1">
    <source>
        <dbReference type="SAM" id="MobiDB-lite"/>
    </source>
</evidence>
<reference evidence="4" key="1">
    <citation type="journal article" date="2019" name="Nat. Commun.">
        <title>Expansion of phycobilisome linker gene families in mesophilic red algae.</title>
        <authorList>
            <person name="Lee J."/>
            <person name="Kim D."/>
            <person name="Bhattacharya D."/>
            <person name="Yoon H.S."/>
        </authorList>
    </citation>
    <scope>NUCLEOTIDE SEQUENCE [LARGE SCALE GENOMIC DNA]</scope>
    <source>
        <strain evidence="4">CCMP 1328</strain>
    </source>
</reference>
<dbReference type="GO" id="GO:0051306">
    <property type="term" value="P:mitotic sister chromatid separation"/>
    <property type="evidence" value="ECO:0007669"/>
    <property type="project" value="TreeGrafter"/>
</dbReference>
<accession>A0A5J4YW65</accession>
<dbReference type="PANTHER" id="PTHR14324:SF3">
    <property type="entry name" value="CONDENSIN-2 COMPLEX SUBUNIT H2"/>
    <property type="match status" value="1"/>
</dbReference>
<dbReference type="GO" id="GO:0003682">
    <property type="term" value="F:chromatin binding"/>
    <property type="evidence" value="ECO:0007669"/>
    <property type="project" value="TreeGrafter"/>
</dbReference>
<proteinExistence type="predicted"/>
<dbReference type="InterPro" id="IPR031739">
    <property type="entry name" value="Ncaph2"/>
</dbReference>
<feature type="compositionally biased region" description="Basic and acidic residues" evidence="1">
    <location>
        <begin position="349"/>
        <end position="368"/>
    </location>
</feature>
<dbReference type="Proteomes" id="UP000324585">
    <property type="component" value="Unassembled WGS sequence"/>
</dbReference>
<dbReference type="InterPro" id="IPR009378">
    <property type="entry name" value="H2_N"/>
</dbReference>
<dbReference type="EMBL" id="VRMN01000004">
    <property type="protein sequence ID" value="KAA8494964.1"/>
    <property type="molecule type" value="Genomic_DNA"/>
</dbReference>
<feature type="compositionally biased region" description="Low complexity" evidence="1">
    <location>
        <begin position="580"/>
        <end position="598"/>
    </location>
</feature>
<feature type="region of interest" description="Disordered" evidence="1">
    <location>
        <begin position="313"/>
        <end position="387"/>
    </location>
</feature>
<dbReference type="Pfam" id="PF06278">
    <property type="entry name" value="CNDH2_N"/>
    <property type="match status" value="1"/>
</dbReference>
<feature type="region of interest" description="Disordered" evidence="1">
    <location>
        <begin position="241"/>
        <end position="261"/>
    </location>
</feature>
<name>A0A5J4YW65_PORPP</name>
<evidence type="ECO:0000313" key="4">
    <source>
        <dbReference type="Proteomes" id="UP000324585"/>
    </source>
</evidence>
<dbReference type="GO" id="GO:0010032">
    <property type="term" value="P:meiotic chromosome condensation"/>
    <property type="evidence" value="ECO:0007669"/>
    <property type="project" value="TreeGrafter"/>
</dbReference>
<dbReference type="GO" id="GO:0000796">
    <property type="term" value="C:condensin complex"/>
    <property type="evidence" value="ECO:0007669"/>
    <property type="project" value="TreeGrafter"/>
</dbReference>
<keyword evidence="4" id="KW-1185">Reference proteome</keyword>
<dbReference type="GO" id="GO:0005634">
    <property type="term" value="C:nucleus"/>
    <property type="evidence" value="ECO:0007669"/>
    <property type="project" value="TreeGrafter"/>
</dbReference>
<feature type="region of interest" description="Disordered" evidence="1">
    <location>
        <begin position="106"/>
        <end position="125"/>
    </location>
</feature>
<gene>
    <name evidence="3" type="ORF">FVE85_3205</name>
</gene>
<dbReference type="PANTHER" id="PTHR14324">
    <property type="entry name" value="CONDENSIN-2 COMPLEX SUBUNIT H2"/>
    <property type="match status" value="1"/>
</dbReference>
<dbReference type="AlphaFoldDB" id="A0A5J4YW65"/>
<feature type="domain" description="Condensin II complex subunit H2 N-terminal" evidence="2">
    <location>
        <begin position="25"/>
        <end position="124"/>
    </location>
</feature>
<sequence>MDMDVLEHVVRGCEETDDVQLFRENFEELLGPIGEISQYWQLDLQEKMTQLLGLFNSKNTSQLGAGAEFQRAALVVQGSARLYARKVDHAYDSMFGLVGYLQAGEDGSKSGDANQTSQRAQKKAERRTNTCGLAFFTLAPAEFTDLAEEMYGISSDADTFDPKSFAERVWSSEADADEQPTQNHDASPWAKLISVGQNSGFWDQKCVGTEKREVNTLALDIPFALLPPSFSINRHSAHRKLAVQHRQKRQSSPERDSADASEAAHFRLFRATYMRSTGAILLDGTPFNERLEPLRLWLPALLDDADEEMATSVNARHGASTESSRGFDGCQGSADVSADFDNNDDYDDGNDHCEGPSASDRQENRELPFGRGPLENAPSQACSLPEPPVSDPLLSRAARVVVRQKQQSDIRCQEVEDAWVRVDPHTQDPRMPEFPCVKGRTIRKLHARSPASMSKRDLPTISSDVPGFWTQLYWTERPEHAGHISEVEFALGLPNVLKQRRALTHAKGFEHWVELEAARRRAINHALSGATTFGGRALDGRLEYDFEQDANDEDECGADWQVAEDEGSPHGDSQPAQNPSDFLFDSTDTTSSTRFQSSNGAPTTPSDGDEDLIDRAGLAQEMSNMDLDSDEFEKRMYRATLSYEEACRRYLQSTASHWERVSTCEEFAVQLAAWTVQLEKQLVAQNESGATYTSDEISAWKTDIMDAFEAKDSSEISLHEMYAAPSTSRVSQRFLCSLFLANEGSVSFHVFASGQEENSVLDWNASRFCRGAIHDAPESTRRPVNAVSEPTAKRAKTSTIRALTPMRESRTDDRLALRPKPTVTPVKFL</sequence>
<feature type="region of interest" description="Disordered" evidence="1">
    <location>
        <begin position="563"/>
        <end position="610"/>
    </location>
</feature>
<organism evidence="3 4">
    <name type="scientific">Porphyridium purpureum</name>
    <name type="common">Red alga</name>
    <name type="synonym">Porphyridium cruentum</name>
    <dbReference type="NCBI Taxonomy" id="35688"/>
    <lineage>
        <taxon>Eukaryota</taxon>
        <taxon>Rhodophyta</taxon>
        <taxon>Bangiophyceae</taxon>
        <taxon>Porphyridiales</taxon>
        <taxon>Porphyridiaceae</taxon>
        <taxon>Porphyridium</taxon>
    </lineage>
</organism>
<evidence type="ECO:0000259" key="2">
    <source>
        <dbReference type="Pfam" id="PF06278"/>
    </source>
</evidence>
<protein>
    <recommendedName>
        <fullName evidence="2">Condensin II complex subunit H2 N-terminal domain-containing protein</fullName>
    </recommendedName>
</protein>
<feature type="compositionally biased region" description="Basic and acidic residues" evidence="1">
    <location>
        <begin position="251"/>
        <end position="261"/>
    </location>
</feature>